<name>A0A646QWC7_9CAUD</name>
<sequence>MAGFAIDLGDEGSQFAQGVSAPSANASAAAAQGLQNITQGLFGVADSFARASAKSAPTEASINRQAFGAFIGQLDNLKGVTDPTTIRSRVNTAIAAYESQGFQVGTAEADAIFRRTGVDISASVVNPAIQAADAANKQLLENPGFIYRAEAKLQALGQPFTDQDVAEAALGDMKASEAAATYLVTAKNIDNKDFQETYIPHADRVLEDIRGLAISGLQVEIGGGDISPESLVQLRTKFDIAKAQLTKPKNVSDDNWQHVNSQLTTLDELLTRLETYDSEMLTAQTAAAMEPISQLLLSQAKSLGATDPVLASALLSGKVDWSSYVSSKWPTVVKTLKDTKIEDTVYTSLDVFGVEAAAQAATEGTEVTTTSLHNPDEFELATNRSSSDRLNAITNALDFKLRLTEPVNINQPEHRELFLNGVGQATVNVATATQLISKSTMDSLFSPEVFSKLALVKKLDPEAYQTASLQMRDAIQAQANIFATTMKGVTEDSLFVIAGLGRVELKTDGVAMPRAWTDGSVQAKADQYYGGNIYRMFKDRGAALSASERTELRGKGFPVLALSIKYDEITRANNQFKTYADYFRKAGGDPSKLEALILTGQESDEPVPSEAMTTETRIEQGTIDNPWSVANEEAYTMVPIGAHYRVGTEPTIRIKRGN</sequence>
<dbReference type="EMBL" id="MK613347">
    <property type="protein sequence ID" value="QBQ72704.1"/>
    <property type="molecule type" value="Genomic_DNA"/>
</dbReference>
<gene>
    <name evidence="1" type="ORF">CRP5_gp38</name>
</gene>
<accession>A0A646QWC7</accession>
<dbReference type="Proteomes" id="UP000425344">
    <property type="component" value="Segment"/>
</dbReference>
<reference evidence="1 2" key="1">
    <citation type="journal article" date="2019" name="mSystems">
        <title>Diverse, abundant and novel viruses infecting the marine abundant Roseobacter RCA lineage.</title>
        <authorList>
            <person name="Zhang Z.F."/>
            <person name="Chen F."/>
            <person name="Chu X."/>
            <person name="Zhang H."/>
            <person name="Luo H.W."/>
            <person name="Zhai Z.Q."/>
            <person name="Yang M.Y."/>
            <person name="Zhao Y.L."/>
        </authorList>
    </citation>
    <scope>NUCLEOTIDE SEQUENCE [LARGE SCALE GENOMIC DNA]</scope>
</reference>
<evidence type="ECO:0000313" key="2">
    <source>
        <dbReference type="Proteomes" id="UP000425344"/>
    </source>
</evidence>
<protein>
    <submittedName>
        <fullName evidence="1">Uncharacterized protein</fullName>
    </submittedName>
</protein>
<organism evidence="1 2">
    <name type="scientific">Roseobacter phage CRP-5</name>
    <dbReference type="NCBI Taxonomy" id="2559284"/>
    <lineage>
        <taxon>Viruses</taxon>
        <taxon>Duplodnaviria</taxon>
        <taxon>Heunggongvirae</taxon>
        <taxon>Uroviricota</taxon>
        <taxon>Caudoviricetes</taxon>
        <taxon>Zobellviridae</taxon>
        <taxon>Cobavirinae</taxon>
        <taxon>Veravirus</taxon>
    </lineage>
</organism>
<proteinExistence type="predicted"/>
<evidence type="ECO:0000313" key="1">
    <source>
        <dbReference type="EMBL" id="QBQ72704.1"/>
    </source>
</evidence>